<dbReference type="InterPro" id="IPR027417">
    <property type="entry name" value="P-loop_NTPase"/>
</dbReference>
<gene>
    <name evidence="2" type="ORF">IAB46_04240</name>
</gene>
<protein>
    <submittedName>
        <fullName evidence="2">AAA family ATPase</fullName>
    </submittedName>
</protein>
<dbReference type="AlphaFoldDB" id="A0A9D1JQ44"/>
<evidence type="ECO:0000313" key="2">
    <source>
        <dbReference type="EMBL" id="HIS46767.1"/>
    </source>
</evidence>
<sequence length="576" mass="66427">MNNAKKMLPVGIEDFREICTDNFYYVDKTVMIRELLQKRGKVNLFTRPRRFGKTLNMSMLKEFFCIGGDKAIFDGLEISKEKELCENYMGQFPVISITLKNVDGLTYASAYNKLINVIGNEALRFDFLRKSEKLSEAERIKYSQLTRMSDGTENDAIYRMSETVLADSLYTLSQLLAKHYGKKVILLIDEYDVPLDKAFQGDYYPEMVSLIRNLFGSVLKTNSDLYFAVLTGCLRVAKESIFTGLNNLKVFSVSDFTCASSFGFTDDEVKEMLSYYGFRNKYVAIKDWYDGYQFGETDVYCPWDVINYVDRLRDKKNLAPQNYWVNTSGNDAVRYLIQNMGNGVLKSEIESLIAGESVEKEIREDLTYNEIYATVNNVWSLLFMTGYLTQRGSAEGNRLQLAIPNLEIRSIFTDQIMEMFQDEAAKDGVLLRKFCDALESGDRAEVEKLLISYLEKTISIRDTFVRKPTKENFYHGILLRILGYRDGWYLKSNKESGNGYSDISIRDNDKDIGIIIEVKYAHNRQMDQVCQDALAQIEKNGYEEALKEEGCHTIFKYGIAFYKKECRVLVKKEQVK</sequence>
<dbReference type="InterPro" id="IPR012547">
    <property type="entry name" value="PDDEXK_9"/>
</dbReference>
<feature type="domain" description="AAA-ATPase-like" evidence="1">
    <location>
        <begin position="9"/>
        <end position="242"/>
    </location>
</feature>
<reference evidence="2" key="1">
    <citation type="submission" date="2020-10" db="EMBL/GenBank/DDBJ databases">
        <authorList>
            <person name="Gilroy R."/>
        </authorList>
    </citation>
    <scope>NUCLEOTIDE SEQUENCE</scope>
    <source>
        <strain evidence="2">CHK178-757</strain>
    </source>
</reference>
<evidence type="ECO:0000259" key="1">
    <source>
        <dbReference type="Pfam" id="PF09820"/>
    </source>
</evidence>
<dbReference type="InterPro" id="IPR018631">
    <property type="entry name" value="AAA-ATPase-like_dom"/>
</dbReference>
<dbReference type="PANTHER" id="PTHR34825">
    <property type="entry name" value="CONSERVED PROTEIN, WITH A WEAK D-GALACTARATE DEHYDRATASE/ALTRONATE HYDROLASE DOMAIN"/>
    <property type="match status" value="1"/>
</dbReference>
<name>A0A9D1JQ44_9FIRM</name>
<reference evidence="2" key="2">
    <citation type="journal article" date="2021" name="PeerJ">
        <title>Extensive microbial diversity within the chicken gut microbiome revealed by metagenomics and culture.</title>
        <authorList>
            <person name="Gilroy R."/>
            <person name="Ravi A."/>
            <person name="Getino M."/>
            <person name="Pursley I."/>
            <person name="Horton D.L."/>
            <person name="Alikhan N.F."/>
            <person name="Baker D."/>
            <person name="Gharbi K."/>
            <person name="Hall N."/>
            <person name="Watson M."/>
            <person name="Adriaenssens E.M."/>
            <person name="Foster-Nyarko E."/>
            <person name="Jarju S."/>
            <person name="Secka A."/>
            <person name="Antonio M."/>
            <person name="Oren A."/>
            <person name="Chaudhuri R.R."/>
            <person name="La Ragione R."/>
            <person name="Hildebrand F."/>
            <person name="Pallen M.J."/>
        </authorList>
    </citation>
    <scope>NUCLEOTIDE SEQUENCE</scope>
    <source>
        <strain evidence="2">CHK178-757</strain>
    </source>
</reference>
<organism evidence="2 3">
    <name type="scientific">Candidatus Scybalocola faecigallinarum</name>
    <dbReference type="NCBI Taxonomy" id="2840941"/>
    <lineage>
        <taxon>Bacteria</taxon>
        <taxon>Bacillati</taxon>
        <taxon>Bacillota</taxon>
        <taxon>Clostridia</taxon>
        <taxon>Lachnospirales</taxon>
        <taxon>Lachnospiraceae</taxon>
        <taxon>Lachnospiraceae incertae sedis</taxon>
        <taxon>Candidatus Scybalocola (ex Gilroy et al. 2021)</taxon>
    </lineage>
</organism>
<dbReference type="SUPFAM" id="SSF52540">
    <property type="entry name" value="P-loop containing nucleoside triphosphate hydrolases"/>
    <property type="match status" value="1"/>
</dbReference>
<dbReference type="Proteomes" id="UP000823927">
    <property type="component" value="Unassembled WGS sequence"/>
</dbReference>
<accession>A0A9D1JQ44</accession>
<evidence type="ECO:0000313" key="3">
    <source>
        <dbReference type="Proteomes" id="UP000823927"/>
    </source>
</evidence>
<dbReference type="Pfam" id="PF09820">
    <property type="entry name" value="AAA-ATPase_like"/>
    <property type="match status" value="1"/>
</dbReference>
<dbReference type="Pfam" id="PF08011">
    <property type="entry name" value="PDDEXK_9"/>
    <property type="match status" value="1"/>
</dbReference>
<dbReference type="PANTHER" id="PTHR34825:SF1">
    <property type="entry name" value="AAA-ATPASE-LIKE DOMAIN-CONTAINING PROTEIN"/>
    <property type="match status" value="1"/>
</dbReference>
<proteinExistence type="predicted"/>
<comment type="caution">
    <text evidence="2">The sequence shown here is derived from an EMBL/GenBank/DDBJ whole genome shotgun (WGS) entry which is preliminary data.</text>
</comment>
<dbReference type="EMBL" id="DVIT01000015">
    <property type="protein sequence ID" value="HIS46767.1"/>
    <property type="molecule type" value="Genomic_DNA"/>
</dbReference>